<keyword evidence="3" id="KW-1185">Reference proteome</keyword>
<evidence type="ECO:0000256" key="1">
    <source>
        <dbReference type="SAM" id="MobiDB-lite"/>
    </source>
</evidence>
<evidence type="ECO:0000313" key="2">
    <source>
        <dbReference type="EMBL" id="CAG8778893.1"/>
    </source>
</evidence>
<organism evidence="2 3">
    <name type="scientific">Gigaspora margarita</name>
    <dbReference type="NCBI Taxonomy" id="4874"/>
    <lineage>
        <taxon>Eukaryota</taxon>
        <taxon>Fungi</taxon>
        <taxon>Fungi incertae sedis</taxon>
        <taxon>Mucoromycota</taxon>
        <taxon>Glomeromycotina</taxon>
        <taxon>Glomeromycetes</taxon>
        <taxon>Diversisporales</taxon>
        <taxon>Gigasporaceae</taxon>
        <taxon>Gigaspora</taxon>
    </lineage>
</organism>
<name>A0ABN7VJ92_GIGMA</name>
<proteinExistence type="predicted"/>
<gene>
    <name evidence="2" type="ORF">GMARGA_LOCUS19432</name>
</gene>
<feature type="non-terminal residue" evidence="2">
    <location>
        <position position="175"/>
    </location>
</feature>
<comment type="caution">
    <text evidence="2">The sequence shown here is derived from an EMBL/GenBank/DDBJ whole genome shotgun (WGS) entry which is preliminary data.</text>
</comment>
<dbReference type="Proteomes" id="UP000789901">
    <property type="component" value="Unassembled WGS sequence"/>
</dbReference>
<dbReference type="EMBL" id="CAJVQB010016215">
    <property type="protein sequence ID" value="CAG8778893.1"/>
    <property type="molecule type" value="Genomic_DNA"/>
</dbReference>
<evidence type="ECO:0000313" key="3">
    <source>
        <dbReference type="Proteomes" id="UP000789901"/>
    </source>
</evidence>
<accession>A0ABN7VJ92</accession>
<feature type="region of interest" description="Disordered" evidence="1">
    <location>
        <begin position="1"/>
        <end position="23"/>
    </location>
</feature>
<protein>
    <submittedName>
        <fullName evidence="2">29360_t:CDS:1</fullName>
    </submittedName>
</protein>
<reference evidence="2 3" key="1">
    <citation type="submission" date="2021-06" db="EMBL/GenBank/DDBJ databases">
        <authorList>
            <person name="Kallberg Y."/>
            <person name="Tangrot J."/>
            <person name="Rosling A."/>
        </authorList>
    </citation>
    <scope>NUCLEOTIDE SEQUENCE [LARGE SCALE GENOMIC DNA]</scope>
    <source>
        <strain evidence="2 3">120-4 pot B 10/14</strain>
    </source>
</reference>
<sequence length="175" mass="19888">MPVTKSEDENSMELFDGTEPLNATNDKAVNEELNKLLNALNDAITRNYQDGLSHVDTDFSDKPVMKLFDDTELLENVTNETVNEESNELLNVLKDAITEDYQGSISHGLISDMDSSDKELDVSSLKITLDNVFLRQSFDTWNDAETFLNKYGLEKGFSIRRKQTENQIENDNKIL</sequence>